<comment type="caution">
    <text evidence="2">The sequence shown here is derived from an EMBL/GenBank/DDBJ whole genome shotgun (WGS) entry which is preliminary data.</text>
</comment>
<evidence type="ECO:0000256" key="1">
    <source>
        <dbReference type="SAM" id="MobiDB-lite"/>
    </source>
</evidence>
<dbReference type="Proteomes" id="UP000784294">
    <property type="component" value="Unassembled WGS sequence"/>
</dbReference>
<accession>A0A448WZU2</accession>
<feature type="region of interest" description="Disordered" evidence="1">
    <location>
        <begin position="151"/>
        <end position="285"/>
    </location>
</feature>
<sequence length="331" mass="34892">MIDFAHATPHCKPRCRASLRVRTARVFACLSRHFSPTVCRLVSSCPRVIVSRQHGAGEPAVLSICSTSCRTDASASSADQPPAWPASPARLSACAADCRQPRLGLMRTDRYRLRPLGAIAYAAAAAAAAAANASVSVAVAVLAGVTAKRLTAPPSAPSAPSPHSAPSPPLAPPPPPPPPRRCCPHARPRRLLLPSALRPRQLRLSSSHRPRANGQPRPATAQPTRRRRPLARRLAAVAAGRHHQKRFPTSPRQPTSLPRPASVGAGAHQVVSRQPTPSRGAPSHLAARGRPVVCLLLCTGPSVSGMRVSQAVANRNVACVCRYDGAIVHKT</sequence>
<feature type="compositionally biased region" description="Pro residues" evidence="1">
    <location>
        <begin position="154"/>
        <end position="181"/>
    </location>
</feature>
<feature type="compositionally biased region" description="Low complexity" evidence="1">
    <location>
        <begin position="191"/>
        <end position="205"/>
    </location>
</feature>
<proteinExistence type="predicted"/>
<reference evidence="2" key="1">
    <citation type="submission" date="2018-11" db="EMBL/GenBank/DDBJ databases">
        <authorList>
            <consortium name="Pathogen Informatics"/>
        </authorList>
    </citation>
    <scope>NUCLEOTIDE SEQUENCE</scope>
</reference>
<evidence type="ECO:0000313" key="2">
    <source>
        <dbReference type="EMBL" id="VEL24394.1"/>
    </source>
</evidence>
<dbReference type="EMBL" id="CAAALY010067526">
    <property type="protein sequence ID" value="VEL24394.1"/>
    <property type="molecule type" value="Genomic_DNA"/>
</dbReference>
<gene>
    <name evidence="2" type="ORF">PXEA_LOCUS17834</name>
</gene>
<organism evidence="2 3">
    <name type="scientific">Protopolystoma xenopodis</name>
    <dbReference type="NCBI Taxonomy" id="117903"/>
    <lineage>
        <taxon>Eukaryota</taxon>
        <taxon>Metazoa</taxon>
        <taxon>Spiralia</taxon>
        <taxon>Lophotrochozoa</taxon>
        <taxon>Platyhelminthes</taxon>
        <taxon>Monogenea</taxon>
        <taxon>Polyopisthocotylea</taxon>
        <taxon>Polystomatidea</taxon>
        <taxon>Polystomatidae</taxon>
        <taxon>Protopolystoma</taxon>
    </lineage>
</organism>
<protein>
    <submittedName>
        <fullName evidence="2">Uncharacterized protein</fullName>
    </submittedName>
</protein>
<evidence type="ECO:0000313" key="3">
    <source>
        <dbReference type="Proteomes" id="UP000784294"/>
    </source>
</evidence>
<name>A0A448WZU2_9PLAT</name>
<keyword evidence="3" id="KW-1185">Reference proteome</keyword>
<dbReference type="AlphaFoldDB" id="A0A448WZU2"/>